<keyword evidence="2" id="KW-0378">Hydrolase</keyword>
<gene>
    <name evidence="2" type="ORF">J9260_14430</name>
</gene>
<reference evidence="2" key="1">
    <citation type="submission" date="2021-04" db="EMBL/GenBank/DDBJ databases">
        <title>Genomics, taxonomy and metabolism of representatives of sulfur bacteria of the genus Thiothrix: Thiothrix fructosivorans QT, Thiothrix unzii A1T and three new species, Thiothrix subterranea sp. nov., Thiothrix litoralis sp. nov. and 'Candidatus Thiothrix anitrata' sp. nov.</title>
        <authorList>
            <person name="Ravin N.V."/>
            <person name="Smolyakov D."/>
            <person name="Rudenko T.S."/>
            <person name="Mardanov A.V."/>
            <person name="Beletsky A.V."/>
            <person name="Markov N.D."/>
            <person name="Fomenkov A.I."/>
            <person name="Roberts R.J."/>
            <person name="Karnachuk O.V."/>
            <person name="Novikov A."/>
            <person name="Grabovich M.Y."/>
        </authorList>
    </citation>
    <scope>NUCLEOTIDE SEQUENCE</scope>
    <source>
        <strain evidence="2">A1</strain>
    </source>
</reference>
<keyword evidence="2" id="KW-0540">Nuclease</keyword>
<keyword evidence="2" id="KW-0255">Endonuclease</keyword>
<dbReference type="AlphaFoldDB" id="A0A975F7K1"/>
<dbReference type="Gene3D" id="1.10.30.50">
    <property type="match status" value="1"/>
</dbReference>
<dbReference type="InterPro" id="IPR003615">
    <property type="entry name" value="HNH_nuc"/>
</dbReference>
<accession>A0A975F7K1</accession>
<dbReference type="RefSeq" id="WP_210218418.1">
    <property type="nucleotide sequence ID" value="NZ_CP072793.1"/>
</dbReference>
<dbReference type="GO" id="GO:0004519">
    <property type="term" value="F:endonuclease activity"/>
    <property type="evidence" value="ECO:0007669"/>
    <property type="project" value="UniProtKB-KW"/>
</dbReference>
<protein>
    <submittedName>
        <fullName evidence="2">HNH endonuclease</fullName>
    </submittedName>
</protein>
<dbReference type="Proteomes" id="UP000672009">
    <property type="component" value="Chromosome"/>
</dbReference>
<keyword evidence="3" id="KW-1185">Reference proteome</keyword>
<evidence type="ECO:0000313" key="3">
    <source>
        <dbReference type="Proteomes" id="UP000672009"/>
    </source>
</evidence>
<dbReference type="CDD" id="cd00085">
    <property type="entry name" value="HNHc"/>
    <property type="match status" value="1"/>
</dbReference>
<dbReference type="Pfam" id="PF01844">
    <property type="entry name" value="HNH"/>
    <property type="match status" value="1"/>
</dbReference>
<dbReference type="GO" id="GO:0008270">
    <property type="term" value="F:zinc ion binding"/>
    <property type="evidence" value="ECO:0007669"/>
    <property type="project" value="InterPro"/>
</dbReference>
<dbReference type="InterPro" id="IPR002711">
    <property type="entry name" value="HNH"/>
</dbReference>
<organism evidence="2 3">
    <name type="scientific">Thiothrix unzii</name>
    <dbReference type="NCBI Taxonomy" id="111769"/>
    <lineage>
        <taxon>Bacteria</taxon>
        <taxon>Pseudomonadati</taxon>
        <taxon>Pseudomonadota</taxon>
        <taxon>Gammaproteobacteria</taxon>
        <taxon>Thiotrichales</taxon>
        <taxon>Thiotrichaceae</taxon>
        <taxon>Thiothrix</taxon>
    </lineage>
</organism>
<proteinExistence type="predicted"/>
<dbReference type="SMART" id="SM00507">
    <property type="entry name" value="HNHc"/>
    <property type="match status" value="1"/>
</dbReference>
<evidence type="ECO:0000259" key="1">
    <source>
        <dbReference type="SMART" id="SM00507"/>
    </source>
</evidence>
<dbReference type="GO" id="GO:0003676">
    <property type="term" value="F:nucleic acid binding"/>
    <property type="evidence" value="ECO:0007669"/>
    <property type="project" value="InterPro"/>
</dbReference>
<sequence>MKIKTSHIEAALSLFDAGKRPDGYKQPKRWYVSNKTGKCYPAKAIWSLATGIKPSNFNTRDARIGLSDLDYSVINIDDIKTELNFYEEVDKSKNDTVENRRIRLKNASKKPAILFSIIKGYNRNPDVIAETLYQANGTCGRCKNEAPFKKKNGEPYLEVHHIIPLRDGGEDTIENTIALCPNCHRELHFGQ</sequence>
<dbReference type="KEGG" id="tun:J9260_14430"/>
<name>A0A975F7K1_9GAMM</name>
<feature type="domain" description="HNH nuclease" evidence="1">
    <location>
        <begin position="126"/>
        <end position="185"/>
    </location>
</feature>
<evidence type="ECO:0000313" key="2">
    <source>
        <dbReference type="EMBL" id="QTR52886.1"/>
    </source>
</evidence>
<dbReference type="EMBL" id="CP072793">
    <property type="protein sequence ID" value="QTR52886.1"/>
    <property type="molecule type" value="Genomic_DNA"/>
</dbReference>